<protein>
    <recommendedName>
        <fullName evidence="8">NADH-quinone oxidoreductase subunit K</fullName>
        <ecNumber evidence="8">7.1.1.-</ecNumber>
    </recommendedName>
    <alternativeName>
        <fullName evidence="8">NADH dehydrogenase I subunit K</fullName>
    </alternativeName>
    <alternativeName>
        <fullName evidence="8">NDH-1 subunit K</fullName>
    </alternativeName>
</protein>
<feature type="transmembrane region" description="Helical" evidence="8">
    <location>
        <begin position="62"/>
        <end position="86"/>
    </location>
</feature>
<dbReference type="NCBIfam" id="NF004323">
    <property type="entry name" value="PRK05715.1-5"/>
    <property type="match status" value="1"/>
</dbReference>
<comment type="similarity">
    <text evidence="2 8">Belongs to the complex I subunit 4L family.</text>
</comment>
<dbReference type="EMBL" id="LSGP01000013">
    <property type="protein sequence ID" value="KYZ77632.1"/>
    <property type="molecule type" value="Genomic_DNA"/>
</dbReference>
<dbReference type="GO" id="GO:0048038">
    <property type="term" value="F:quinone binding"/>
    <property type="evidence" value="ECO:0007669"/>
    <property type="project" value="UniProtKB-KW"/>
</dbReference>
<evidence type="ECO:0000313" key="10">
    <source>
        <dbReference type="Proteomes" id="UP000076268"/>
    </source>
</evidence>
<dbReference type="GO" id="GO:0005886">
    <property type="term" value="C:plasma membrane"/>
    <property type="evidence" value="ECO:0007669"/>
    <property type="project" value="UniProtKB-SubCell"/>
</dbReference>
<dbReference type="PANTHER" id="PTHR11434:SF16">
    <property type="entry name" value="NADH-UBIQUINONE OXIDOREDUCTASE CHAIN 4L"/>
    <property type="match status" value="1"/>
</dbReference>
<organism evidence="9 10">
    <name type="scientific">Anaerosporomusa subterranea</name>
    <dbReference type="NCBI Taxonomy" id="1794912"/>
    <lineage>
        <taxon>Bacteria</taxon>
        <taxon>Bacillati</taxon>
        <taxon>Bacillota</taxon>
        <taxon>Negativicutes</taxon>
        <taxon>Acetonemataceae</taxon>
        <taxon>Anaerosporomusa</taxon>
    </lineage>
</organism>
<keyword evidence="8" id="KW-0520">NAD</keyword>
<feature type="transmembrane region" description="Helical" evidence="8">
    <location>
        <begin position="6"/>
        <end position="23"/>
    </location>
</feature>
<keyword evidence="8" id="KW-1278">Translocase</keyword>
<evidence type="ECO:0000256" key="5">
    <source>
        <dbReference type="ARBA" id="ARBA00022719"/>
    </source>
</evidence>
<dbReference type="AlphaFoldDB" id="A0A154BUM7"/>
<dbReference type="STRING" id="1794912.AXX12_04725"/>
<evidence type="ECO:0000256" key="1">
    <source>
        <dbReference type="ARBA" id="ARBA00004141"/>
    </source>
</evidence>
<evidence type="ECO:0000256" key="4">
    <source>
        <dbReference type="ARBA" id="ARBA00022692"/>
    </source>
</evidence>
<keyword evidence="6 8" id="KW-1133">Transmembrane helix</keyword>
<sequence>MIGLEHYLTVAAGLFALGLFGLFTKRNTVAVLMSIELMLNAVNLNLVAFSRFVTPEVATGQVFVVFNIAVAAAEVAVGLAMVFAIYRDRRTVNVDELDWMKW</sequence>
<proteinExistence type="inferred from homology"/>
<dbReference type="GO" id="GO:0042773">
    <property type="term" value="P:ATP synthesis coupled electron transport"/>
    <property type="evidence" value="ECO:0007669"/>
    <property type="project" value="InterPro"/>
</dbReference>
<comment type="caution">
    <text evidence="9">The sequence shown here is derived from an EMBL/GenBank/DDBJ whole genome shotgun (WGS) entry which is preliminary data.</text>
</comment>
<comment type="catalytic activity">
    <reaction evidence="8">
        <text>a quinone + NADH + 5 H(+)(in) = a quinol + NAD(+) + 4 H(+)(out)</text>
        <dbReference type="Rhea" id="RHEA:57888"/>
        <dbReference type="ChEBI" id="CHEBI:15378"/>
        <dbReference type="ChEBI" id="CHEBI:24646"/>
        <dbReference type="ChEBI" id="CHEBI:57540"/>
        <dbReference type="ChEBI" id="CHEBI:57945"/>
        <dbReference type="ChEBI" id="CHEBI:132124"/>
    </reaction>
</comment>
<dbReference type="PANTHER" id="PTHR11434">
    <property type="entry name" value="NADH-UBIQUINONE OXIDOREDUCTASE SUBUNIT ND4L"/>
    <property type="match status" value="1"/>
</dbReference>
<evidence type="ECO:0000256" key="2">
    <source>
        <dbReference type="ARBA" id="ARBA00010519"/>
    </source>
</evidence>
<dbReference type="Gene3D" id="1.10.287.3510">
    <property type="match status" value="1"/>
</dbReference>
<keyword evidence="5 8" id="KW-0874">Quinone</keyword>
<comment type="subcellular location">
    <subcellularLocation>
        <location evidence="8">Cell membrane</location>
        <topology evidence="8">Multi-pass membrane protein</topology>
    </subcellularLocation>
    <subcellularLocation>
        <location evidence="1">Membrane</location>
        <topology evidence="1">Multi-pass membrane protein</topology>
    </subcellularLocation>
</comment>
<dbReference type="FunFam" id="1.10.287.3510:FF:000001">
    <property type="entry name" value="NADH-quinone oxidoreductase subunit K"/>
    <property type="match status" value="1"/>
</dbReference>
<name>A0A154BUM7_ANASB</name>
<gene>
    <name evidence="8" type="primary">nuoK</name>
    <name evidence="9" type="ORF">AXX12_04725</name>
</gene>
<dbReference type="GO" id="GO:0030964">
    <property type="term" value="C:NADH dehydrogenase complex"/>
    <property type="evidence" value="ECO:0007669"/>
    <property type="project" value="TreeGrafter"/>
</dbReference>
<dbReference type="HAMAP" id="MF_01456">
    <property type="entry name" value="NDH1_NuoK"/>
    <property type="match status" value="1"/>
</dbReference>
<comment type="function">
    <text evidence="8">NDH-1 shuttles electrons from NADH, via FMN and iron-sulfur (Fe-S) centers, to quinones in the respiratory chain. The immediate electron acceptor for the enzyme in this species is believed to be a menaquinone. Couples the redox reaction to proton translocation (for every two electrons transferred, four hydrogen ions are translocated across the cytoplasmic membrane), and thus conserves the redox energy in a proton gradient.</text>
</comment>
<dbReference type="GO" id="GO:0050136">
    <property type="term" value="F:NADH dehydrogenase (quinone) (non-electrogenic) activity"/>
    <property type="evidence" value="ECO:0007669"/>
    <property type="project" value="UniProtKB-UniRule"/>
</dbReference>
<evidence type="ECO:0000256" key="7">
    <source>
        <dbReference type="ARBA" id="ARBA00023136"/>
    </source>
</evidence>
<dbReference type="EC" id="7.1.1.-" evidence="8"/>
<dbReference type="NCBIfam" id="NF004320">
    <property type="entry name" value="PRK05715.1-2"/>
    <property type="match status" value="1"/>
</dbReference>
<dbReference type="NCBIfam" id="NF004322">
    <property type="entry name" value="PRK05715.1-4"/>
    <property type="match status" value="1"/>
</dbReference>
<dbReference type="Pfam" id="PF00420">
    <property type="entry name" value="Oxidored_q2"/>
    <property type="match status" value="1"/>
</dbReference>
<evidence type="ECO:0000256" key="8">
    <source>
        <dbReference type="HAMAP-Rule" id="MF_01456"/>
    </source>
</evidence>
<keyword evidence="4 8" id="KW-0812">Transmembrane</keyword>
<reference evidence="9 10" key="1">
    <citation type="submission" date="2016-02" db="EMBL/GenBank/DDBJ databases">
        <title>Anaerosporomusa subterraneum gen. nov., sp. nov., a spore-forming obligate anaerobe isolated from saprolite.</title>
        <authorList>
            <person name="Choi J.K."/>
            <person name="Shah M."/>
            <person name="Yee N."/>
        </authorList>
    </citation>
    <scope>NUCLEOTIDE SEQUENCE [LARGE SCALE GENOMIC DNA]</scope>
    <source>
        <strain evidence="9 10">RU4</strain>
    </source>
</reference>
<dbReference type="NCBIfam" id="NF004321">
    <property type="entry name" value="PRK05715.1-3"/>
    <property type="match status" value="1"/>
</dbReference>
<dbReference type="Proteomes" id="UP000076268">
    <property type="component" value="Unassembled WGS sequence"/>
</dbReference>
<accession>A0A154BUM7</accession>
<evidence type="ECO:0000256" key="6">
    <source>
        <dbReference type="ARBA" id="ARBA00022989"/>
    </source>
</evidence>
<comment type="subunit">
    <text evidence="8">NDH-1 is composed of 14 different subunits. Subunits NuoA, H, J, K, L, M, N constitute the membrane sector of the complex.</text>
</comment>
<evidence type="ECO:0000313" key="9">
    <source>
        <dbReference type="EMBL" id="KYZ77632.1"/>
    </source>
</evidence>
<keyword evidence="8" id="KW-1003">Cell membrane</keyword>
<dbReference type="InterPro" id="IPR001133">
    <property type="entry name" value="NADH_UbQ_OxRdtase_chain4L/K"/>
</dbReference>
<evidence type="ECO:0000256" key="3">
    <source>
        <dbReference type="ARBA" id="ARBA00022448"/>
    </source>
</evidence>
<feature type="transmembrane region" description="Helical" evidence="8">
    <location>
        <begin position="30"/>
        <end position="50"/>
    </location>
</feature>
<keyword evidence="10" id="KW-1185">Reference proteome</keyword>
<dbReference type="InterPro" id="IPR039428">
    <property type="entry name" value="NUOK/Mnh_C1-like"/>
</dbReference>
<keyword evidence="7 8" id="KW-0472">Membrane</keyword>
<keyword evidence="3 8" id="KW-0813">Transport</keyword>
<dbReference type="RefSeq" id="WP_066240355.1">
    <property type="nucleotide sequence ID" value="NZ_LSGP01000013.1"/>
</dbReference>